<feature type="domain" description="DUF397" evidence="1">
    <location>
        <begin position="8"/>
        <end position="60"/>
    </location>
</feature>
<protein>
    <submittedName>
        <fullName evidence="2">DUF397 domain-containing protein</fullName>
    </submittedName>
</protein>
<dbReference type="AlphaFoldDB" id="A0A4R4NZ83"/>
<evidence type="ECO:0000259" key="1">
    <source>
        <dbReference type="Pfam" id="PF04149"/>
    </source>
</evidence>
<evidence type="ECO:0000313" key="2">
    <source>
        <dbReference type="EMBL" id="TDC13583.1"/>
    </source>
</evidence>
<sequence length="68" mass="7334">MNAYSPSAEWRISSYSAQGATCVEVAKITCTCLLRDSTDPDGAVLTLTVREWATLLHVIKTGAYDQPG</sequence>
<evidence type="ECO:0000313" key="3">
    <source>
        <dbReference type="Proteomes" id="UP000295431"/>
    </source>
</evidence>
<dbReference type="OrthoDB" id="3482540at2"/>
<keyword evidence="3" id="KW-1185">Reference proteome</keyword>
<dbReference type="Proteomes" id="UP000295431">
    <property type="component" value="Unassembled WGS sequence"/>
</dbReference>
<dbReference type="Pfam" id="PF04149">
    <property type="entry name" value="DUF397"/>
    <property type="match status" value="1"/>
</dbReference>
<dbReference type="RefSeq" id="WP_131940977.1">
    <property type="nucleotide sequence ID" value="NZ_BAAAMX010000006.1"/>
</dbReference>
<reference evidence="2 3" key="1">
    <citation type="submission" date="2019-03" db="EMBL/GenBank/DDBJ databases">
        <title>Draft genome sequences of novel Actinobacteria.</title>
        <authorList>
            <person name="Sahin N."/>
            <person name="Ay H."/>
            <person name="Saygin H."/>
        </authorList>
    </citation>
    <scope>NUCLEOTIDE SEQUENCE [LARGE SCALE GENOMIC DNA]</scope>
    <source>
        <strain evidence="2 3">DSM 45347</strain>
    </source>
</reference>
<dbReference type="InterPro" id="IPR007278">
    <property type="entry name" value="DUF397"/>
</dbReference>
<comment type="caution">
    <text evidence="2">The sequence shown here is derived from an EMBL/GenBank/DDBJ whole genome shotgun (WGS) entry which is preliminary data.</text>
</comment>
<name>A0A4R4NZ83_9ACTN</name>
<dbReference type="EMBL" id="SMJW01000096">
    <property type="protein sequence ID" value="TDC13583.1"/>
    <property type="molecule type" value="Genomic_DNA"/>
</dbReference>
<organism evidence="2 3">
    <name type="scientific">Actinomadura bangladeshensis</name>
    <dbReference type="NCBI Taxonomy" id="453573"/>
    <lineage>
        <taxon>Bacteria</taxon>
        <taxon>Bacillati</taxon>
        <taxon>Actinomycetota</taxon>
        <taxon>Actinomycetes</taxon>
        <taxon>Streptosporangiales</taxon>
        <taxon>Thermomonosporaceae</taxon>
        <taxon>Actinomadura</taxon>
    </lineage>
</organism>
<accession>A0A4R4NZ83</accession>
<proteinExistence type="predicted"/>
<gene>
    <name evidence="2" type="ORF">E1284_19675</name>
</gene>